<name>A0AAV1UYT3_9STRA</name>
<reference evidence="1" key="1">
    <citation type="submission" date="2024-01" db="EMBL/GenBank/DDBJ databases">
        <authorList>
            <person name="Webb A."/>
        </authorList>
    </citation>
    <scope>NUCLEOTIDE SEQUENCE</scope>
    <source>
        <strain evidence="1">Pm1</strain>
    </source>
</reference>
<proteinExistence type="predicted"/>
<dbReference type="Proteomes" id="UP001162060">
    <property type="component" value="Unassembled WGS sequence"/>
</dbReference>
<evidence type="ECO:0000313" key="1">
    <source>
        <dbReference type="EMBL" id="CAK7939700.1"/>
    </source>
</evidence>
<organism evidence="1 2">
    <name type="scientific">Peronospora matthiolae</name>
    <dbReference type="NCBI Taxonomy" id="2874970"/>
    <lineage>
        <taxon>Eukaryota</taxon>
        <taxon>Sar</taxon>
        <taxon>Stramenopiles</taxon>
        <taxon>Oomycota</taxon>
        <taxon>Peronosporomycetes</taxon>
        <taxon>Peronosporales</taxon>
        <taxon>Peronosporaceae</taxon>
        <taxon>Peronospora</taxon>
    </lineage>
</organism>
<protein>
    <submittedName>
        <fullName evidence="1">Uncharacterized protein</fullName>
    </submittedName>
</protein>
<evidence type="ECO:0000313" key="2">
    <source>
        <dbReference type="Proteomes" id="UP001162060"/>
    </source>
</evidence>
<dbReference type="AlphaFoldDB" id="A0AAV1UYT3"/>
<accession>A0AAV1UYT3</accession>
<dbReference type="EMBL" id="CAKLBY020000248">
    <property type="protein sequence ID" value="CAK7939700.1"/>
    <property type="molecule type" value="Genomic_DNA"/>
</dbReference>
<gene>
    <name evidence="1" type="ORF">PM001_LOCUS24850</name>
</gene>
<comment type="caution">
    <text evidence="1">The sequence shown here is derived from an EMBL/GenBank/DDBJ whole genome shotgun (WGS) entry which is preliminary data.</text>
</comment>
<sequence length="47" mass="5030">MIADVRADSEVDDVRQFQALSVPHPQKGGVARAGHKSPIVVLYDANA</sequence>